<dbReference type="AlphaFoldDB" id="A0A9J6EDD4"/>
<comment type="subcellular location">
    <subcellularLocation>
        <location evidence="1">Nucleus</location>
    </subcellularLocation>
</comment>
<evidence type="ECO:0000256" key="3">
    <source>
        <dbReference type="ARBA" id="ARBA00023242"/>
    </source>
</evidence>
<feature type="domain" description="HTH CENPB-type" evidence="5">
    <location>
        <begin position="69"/>
        <end position="140"/>
    </location>
</feature>
<dbReference type="PROSITE" id="PS51253">
    <property type="entry name" value="HTH_CENPB"/>
    <property type="match status" value="1"/>
</dbReference>
<evidence type="ECO:0000256" key="4">
    <source>
        <dbReference type="SAM" id="MobiDB-lite"/>
    </source>
</evidence>
<keyword evidence="3" id="KW-0539">Nucleus</keyword>
<dbReference type="PANTHER" id="PTHR19303:SF73">
    <property type="entry name" value="PROTEIN PDC2"/>
    <property type="match status" value="1"/>
</dbReference>
<dbReference type="VEuPathDB" id="VectorBase:LOC119164755"/>
<dbReference type="Gene3D" id="1.10.10.60">
    <property type="entry name" value="Homeodomain-like"/>
    <property type="match status" value="2"/>
</dbReference>
<dbReference type="Pfam" id="PF03184">
    <property type="entry name" value="DDE_1"/>
    <property type="match status" value="1"/>
</dbReference>
<proteinExistence type="predicted"/>
<dbReference type="SUPFAM" id="SSF46689">
    <property type="entry name" value="Homeodomain-like"/>
    <property type="match status" value="2"/>
</dbReference>
<dbReference type="InterPro" id="IPR009057">
    <property type="entry name" value="Homeodomain-like_sf"/>
</dbReference>
<dbReference type="PANTHER" id="PTHR19303">
    <property type="entry name" value="TRANSPOSON"/>
    <property type="match status" value="1"/>
</dbReference>
<evidence type="ECO:0000259" key="5">
    <source>
        <dbReference type="PROSITE" id="PS51253"/>
    </source>
</evidence>
<dbReference type="GO" id="GO:0005634">
    <property type="term" value="C:nucleus"/>
    <property type="evidence" value="ECO:0007669"/>
    <property type="project" value="UniProtKB-SubCell"/>
</dbReference>
<sequence>MNAPGDSAKKRRKQFSLQEKVDLLRELDSGKKQIDLCRERGIAPSTVATIWKDREKILKLHRESQLAPTRKRLRLGNFQDVDQAVLTWFKDARLQNIPVSGPMLQEKAREFADALEVTGFDASAGWLFRFRQRNGITWQVVSGEEKAADKEGADSWRHDRFREVAESYSEDDIFKADETVCFYQLLPDRTMHFKGQQCKRGKKSHLRVTVLLCCNASGTKKIKPLVIGKYAKPRCMKNVVSLPFDYCANKRAWMTRELFSQWLIKLDEQMRKENRKILLIVDNCSAHIVNVRLTHVRLEFLPPNNTSLLQPLDQGIIKSVKAEFRKRLVQRFIVNLRLKQPTSVNVRQAAEMLTGAWWNVKTSTIRNCWRKAGLIKAPAQVEDNLEEDQSNPGDLWTEVEELLPDVSSFDDYVESDSAALTSADMTTEEIVNSVRDVSSDDDDDDDDPKKEDSVSPNTEEDETISHSDVLVHMNKVRTYIGRCSDVPDEVLRKVEGVEAYLISRLCSTRQKKITDFFK</sequence>
<protein>
    <recommendedName>
        <fullName evidence="5">HTH CENPB-type domain-containing protein</fullName>
    </recommendedName>
</protein>
<organism evidence="6 7">
    <name type="scientific">Rhipicephalus microplus</name>
    <name type="common">Cattle tick</name>
    <name type="synonym">Boophilus microplus</name>
    <dbReference type="NCBI Taxonomy" id="6941"/>
    <lineage>
        <taxon>Eukaryota</taxon>
        <taxon>Metazoa</taxon>
        <taxon>Ecdysozoa</taxon>
        <taxon>Arthropoda</taxon>
        <taxon>Chelicerata</taxon>
        <taxon>Arachnida</taxon>
        <taxon>Acari</taxon>
        <taxon>Parasitiformes</taxon>
        <taxon>Ixodida</taxon>
        <taxon>Ixodoidea</taxon>
        <taxon>Ixodidae</taxon>
        <taxon>Rhipicephalinae</taxon>
        <taxon>Rhipicephalus</taxon>
        <taxon>Boophilus</taxon>
    </lineage>
</organism>
<dbReference type="InterPro" id="IPR036397">
    <property type="entry name" value="RNaseH_sf"/>
</dbReference>
<reference evidence="6" key="1">
    <citation type="journal article" date="2020" name="Cell">
        <title>Large-Scale Comparative Analyses of Tick Genomes Elucidate Their Genetic Diversity and Vector Capacities.</title>
        <authorList>
            <consortium name="Tick Genome and Microbiome Consortium (TIGMIC)"/>
            <person name="Jia N."/>
            <person name="Wang J."/>
            <person name="Shi W."/>
            <person name="Du L."/>
            <person name="Sun Y."/>
            <person name="Zhan W."/>
            <person name="Jiang J.F."/>
            <person name="Wang Q."/>
            <person name="Zhang B."/>
            <person name="Ji P."/>
            <person name="Bell-Sakyi L."/>
            <person name="Cui X.M."/>
            <person name="Yuan T.T."/>
            <person name="Jiang B.G."/>
            <person name="Yang W.F."/>
            <person name="Lam T.T."/>
            <person name="Chang Q.C."/>
            <person name="Ding S.J."/>
            <person name="Wang X.J."/>
            <person name="Zhu J.G."/>
            <person name="Ruan X.D."/>
            <person name="Zhao L."/>
            <person name="Wei J.T."/>
            <person name="Ye R.Z."/>
            <person name="Que T.C."/>
            <person name="Du C.H."/>
            <person name="Zhou Y.H."/>
            <person name="Cheng J.X."/>
            <person name="Dai P.F."/>
            <person name="Guo W.B."/>
            <person name="Han X.H."/>
            <person name="Huang E.J."/>
            <person name="Li L.F."/>
            <person name="Wei W."/>
            <person name="Gao Y.C."/>
            <person name="Liu J.Z."/>
            <person name="Shao H.Z."/>
            <person name="Wang X."/>
            <person name="Wang C.C."/>
            <person name="Yang T.C."/>
            <person name="Huo Q.B."/>
            <person name="Li W."/>
            <person name="Chen H.Y."/>
            <person name="Chen S.E."/>
            <person name="Zhou L.G."/>
            <person name="Ni X.B."/>
            <person name="Tian J.H."/>
            <person name="Sheng Y."/>
            <person name="Liu T."/>
            <person name="Pan Y.S."/>
            <person name="Xia L.Y."/>
            <person name="Li J."/>
            <person name="Zhao F."/>
            <person name="Cao W.C."/>
        </authorList>
    </citation>
    <scope>NUCLEOTIDE SEQUENCE</scope>
    <source>
        <strain evidence="6">Rmic-2018</strain>
    </source>
</reference>
<dbReference type="SMART" id="SM00674">
    <property type="entry name" value="CENPB"/>
    <property type="match status" value="1"/>
</dbReference>
<accession>A0A9J6EDD4</accession>
<evidence type="ECO:0000313" key="7">
    <source>
        <dbReference type="Proteomes" id="UP000821866"/>
    </source>
</evidence>
<dbReference type="Gene3D" id="3.30.420.10">
    <property type="entry name" value="Ribonuclease H-like superfamily/Ribonuclease H"/>
    <property type="match status" value="1"/>
</dbReference>
<comment type="caution">
    <text evidence="6">The sequence shown here is derived from an EMBL/GenBank/DDBJ whole genome shotgun (WGS) entry which is preliminary data.</text>
</comment>
<feature type="region of interest" description="Disordered" evidence="4">
    <location>
        <begin position="434"/>
        <end position="466"/>
    </location>
</feature>
<dbReference type="Pfam" id="PF03221">
    <property type="entry name" value="HTH_Tnp_Tc5"/>
    <property type="match status" value="1"/>
</dbReference>
<gene>
    <name evidence="6" type="ORF">HPB51_023227</name>
</gene>
<keyword evidence="7" id="KW-1185">Reference proteome</keyword>
<dbReference type="InterPro" id="IPR007889">
    <property type="entry name" value="HTH_Psq"/>
</dbReference>
<evidence type="ECO:0000256" key="2">
    <source>
        <dbReference type="ARBA" id="ARBA00023125"/>
    </source>
</evidence>
<dbReference type="InterPro" id="IPR004875">
    <property type="entry name" value="DDE_SF_endonuclease_dom"/>
</dbReference>
<evidence type="ECO:0000256" key="1">
    <source>
        <dbReference type="ARBA" id="ARBA00004123"/>
    </source>
</evidence>
<dbReference type="EMBL" id="JABSTU010000005">
    <property type="protein sequence ID" value="KAH8032117.1"/>
    <property type="molecule type" value="Genomic_DNA"/>
</dbReference>
<dbReference type="GO" id="GO:0003677">
    <property type="term" value="F:DNA binding"/>
    <property type="evidence" value="ECO:0007669"/>
    <property type="project" value="UniProtKB-KW"/>
</dbReference>
<keyword evidence="2" id="KW-0238">DNA-binding</keyword>
<dbReference type="InterPro" id="IPR050863">
    <property type="entry name" value="CenT-Element_Derived"/>
</dbReference>
<dbReference type="InterPro" id="IPR006600">
    <property type="entry name" value="HTH_CenpB_DNA-bd_dom"/>
</dbReference>
<name>A0A9J6EDD4_RHIMP</name>
<reference evidence="6" key="2">
    <citation type="submission" date="2021-09" db="EMBL/GenBank/DDBJ databases">
        <authorList>
            <person name="Jia N."/>
            <person name="Wang J."/>
            <person name="Shi W."/>
            <person name="Du L."/>
            <person name="Sun Y."/>
            <person name="Zhan W."/>
            <person name="Jiang J."/>
            <person name="Wang Q."/>
            <person name="Zhang B."/>
            <person name="Ji P."/>
            <person name="Sakyi L.B."/>
            <person name="Cui X."/>
            <person name="Yuan T."/>
            <person name="Jiang B."/>
            <person name="Yang W."/>
            <person name="Lam T.T.-Y."/>
            <person name="Chang Q."/>
            <person name="Ding S."/>
            <person name="Wang X."/>
            <person name="Zhu J."/>
            <person name="Ruan X."/>
            <person name="Zhao L."/>
            <person name="Wei J."/>
            <person name="Que T."/>
            <person name="Du C."/>
            <person name="Cheng J."/>
            <person name="Dai P."/>
            <person name="Han X."/>
            <person name="Huang E."/>
            <person name="Gao Y."/>
            <person name="Liu J."/>
            <person name="Shao H."/>
            <person name="Ye R."/>
            <person name="Li L."/>
            <person name="Wei W."/>
            <person name="Wang X."/>
            <person name="Wang C."/>
            <person name="Huo Q."/>
            <person name="Li W."/>
            <person name="Guo W."/>
            <person name="Chen H."/>
            <person name="Chen S."/>
            <person name="Zhou L."/>
            <person name="Zhou L."/>
            <person name="Ni X."/>
            <person name="Tian J."/>
            <person name="Zhou Y."/>
            <person name="Sheng Y."/>
            <person name="Liu T."/>
            <person name="Pan Y."/>
            <person name="Xia L."/>
            <person name="Li J."/>
            <person name="Zhao F."/>
            <person name="Cao W."/>
        </authorList>
    </citation>
    <scope>NUCLEOTIDE SEQUENCE</scope>
    <source>
        <strain evidence="6">Rmic-2018</strain>
        <tissue evidence="6">Larvae</tissue>
    </source>
</reference>
<evidence type="ECO:0000313" key="6">
    <source>
        <dbReference type="EMBL" id="KAH8032117.1"/>
    </source>
</evidence>
<dbReference type="Pfam" id="PF04218">
    <property type="entry name" value="CENP-B_N"/>
    <property type="match status" value="1"/>
</dbReference>
<dbReference type="Proteomes" id="UP000821866">
    <property type="component" value="Chromosome 3"/>
</dbReference>